<evidence type="ECO:0000256" key="1">
    <source>
        <dbReference type="ARBA" id="ARBA00001946"/>
    </source>
</evidence>
<dbReference type="EMBL" id="GL833126">
    <property type="protein sequence ID" value="EGB08878.1"/>
    <property type="molecule type" value="Genomic_DNA"/>
</dbReference>
<dbReference type="Proteomes" id="UP000002729">
    <property type="component" value="Unassembled WGS sequence"/>
</dbReference>
<comment type="similarity">
    <text evidence="2">Belongs to the PPase family.</text>
</comment>
<accession>F0Y6U1</accession>
<dbReference type="GO" id="GO:0005737">
    <property type="term" value="C:cytoplasm"/>
    <property type="evidence" value="ECO:0007669"/>
    <property type="project" value="InterPro"/>
</dbReference>
<evidence type="ECO:0000256" key="2">
    <source>
        <dbReference type="ARBA" id="ARBA00006220"/>
    </source>
</evidence>
<keyword evidence="4" id="KW-0479">Metal-binding</keyword>
<dbReference type="PANTHER" id="PTHR10286">
    <property type="entry name" value="INORGANIC PYROPHOSPHATASE"/>
    <property type="match status" value="1"/>
</dbReference>
<keyword evidence="10" id="KW-1185">Reference proteome</keyword>
<dbReference type="eggNOG" id="KOG1626">
    <property type="taxonomic scope" value="Eukaryota"/>
</dbReference>
<evidence type="ECO:0000313" key="10">
    <source>
        <dbReference type="Proteomes" id="UP000002729"/>
    </source>
</evidence>
<dbReference type="GO" id="GO:0004427">
    <property type="term" value="F:inorganic diphosphate phosphatase activity"/>
    <property type="evidence" value="ECO:0007669"/>
    <property type="project" value="UniProtKB-EC"/>
</dbReference>
<keyword evidence="6" id="KW-0460">Magnesium</keyword>
<keyword evidence="5" id="KW-0378">Hydrolase</keyword>
<evidence type="ECO:0000256" key="5">
    <source>
        <dbReference type="ARBA" id="ARBA00022801"/>
    </source>
</evidence>
<gene>
    <name evidence="9" type="primary">PPA7</name>
    <name evidence="9" type="ORF">AURANDRAFT_77950</name>
</gene>
<evidence type="ECO:0000256" key="6">
    <source>
        <dbReference type="ARBA" id="ARBA00022842"/>
    </source>
</evidence>
<evidence type="ECO:0000313" key="9">
    <source>
        <dbReference type="EMBL" id="EGB08878.1"/>
    </source>
</evidence>
<evidence type="ECO:0000256" key="7">
    <source>
        <dbReference type="SAM" id="MobiDB-lite"/>
    </source>
</evidence>
<feature type="signal peptide" evidence="8">
    <location>
        <begin position="1"/>
        <end position="17"/>
    </location>
</feature>
<reference evidence="9 10" key="1">
    <citation type="journal article" date="2011" name="Proc. Natl. Acad. Sci. U.S.A.">
        <title>Niche of harmful alga Aureococcus anophagefferens revealed through ecogenomics.</title>
        <authorList>
            <person name="Gobler C.J."/>
            <person name="Berry D.L."/>
            <person name="Dyhrman S.T."/>
            <person name="Wilhelm S.W."/>
            <person name="Salamov A."/>
            <person name="Lobanov A.V."/>
            <person name="Zhang Y."/>
            <person name="Collier J.L."/>
            <person name="Wurch L.L."/>
            <person name="Kustka A.B."/>
            <person name="Dill B.D."/>
            <person name="Shah M."/>
            <person name="VerBerkmoes N.C."/>
            <person name="Kuo A."/>
            <person name="Terry A."/>
            <person name="Pangilinan J."/>
            <person name="Lindquist E.A."/>
            <person name="Lucas S."/>
            <person name="Paulsen I.T."/>
            <person name="Hattenrath-Lehmann T.K."/>
            <person name="Talmage S.C."/>
            <person name="Walker E.A."/>
            <person name="Koch F."/>
            <person name="Burson A.M."/>
            <person name="Marcoval M.A."/>
            <person name="Tang Y.Z."/>
            <person name="Lecleir G.R."/>
            <person name="Coyne K.J."/>
            <person name="Berg G.M."/>
            <person name="Bertrand E.M."/>
            <person name="Saito M.A."/>
            <person name="Gladyshev V.N."/>
            <person name="Grigoriev I.V."/>
        </authorList>
    </citation>
    <scope>NUCLEOTIDE SEQUENCE [LARGE SCALE GENOMIC DNA]</scope>
    <source>
        <strain evidence="10">CCMP 1984</strain>
    </source>
</reference>
<dbReference type="Pfam" id="PF00719">
    <property type="entry name" value="Pyrophosphatase"/>
    <property type="match status" value="1"/>
</dbReference>
<dbReference type="GO" id="GO:0006796">
    <property type="term" value="P:phosphate-containing compound metabolic process"/>
    <property type="evidence" value="ECO:0007669"/>
    <property type="project" value="InterPro"/>
</dbReference>
<name>F0Y6U1_AURAN</name>
<evidence type="ECO:0000256" key="4">
    <source>
        <dbReference type="ARBA" id="ARBA00022723"/>
    </source>
</evidence>
<dbReference type="OrthoDB" id="1608002at2759"/>
<feature type="region of interest" description="Disordered" evidence="7">
    <location>
        <begin position="203"/>
        <end position="238"/>
    </location>
</feature>
<proteinExistence type="inferred from homology"/>
<dbReference type="Gene3D" id="3.90.80.10">
    <property type="entry name" value="Inorganic pyrophosphatase"/>
    <property type="match status" value="1"/>
</dbReference>
<dbReference type="GO" id="GO:0000287">
    <property type="term" value="F:magnesium ion binding"/>
    <property type="evidence" value="ECO:0007669"/>
    <property type="project" value="InterPro"/>
</dbReference>
<dbReference type="KEGG" id="aaf:AURANDRAFT_77950"/>
<dbReference type="InParanoid" id="F0Y6U1"/>
<organism evidence="10">
    <name type="scientific">Aureococcus anophagefferens</name>
    <name type="common">Harmful bloom alga</name>
    <dbReference type="NCBI Taxonomy" id="44056"/>
    <lineage>
        <taxon>Eukaryota</taxon>
        <taxon>Sar</taxon>
        <taxon>Stramenopiles</taxon>
        <taxon>Ochrophyta</taxon>
        <taxon>Pelagophyceae</taxon>
        <taxon>Pelagomonadales</taxon>
        <taxon>Pelagomonadaceae</taxon>
        <taxon>Aureococcus</taxon>
    </lineage>
</organism>
<dbReference type="AlphaFoldDB" id="F0Y6U1"/>
<dbReference type="InterPro" id="IPR036649">
    <property type="entry name" value="Pyrophosphatase_sf"/>
</dbReference>
<dbReference type="PROSITE" id="PS00387">
    <property type="entry name" value="PPASE"/>
    <property type="match status" value="1"/>
</dbReference>
<comment type="cofactor">
    <cofactor evidence="1">
        <name>Mg(2+)</name>
        <dbReference type="ChEBI" id="CHEBI:18420"/>
    </cofactor>
</comment>
<feature type="chain" id="PRO_5003260776" description="inorganic diphosphatase" evidence="8">
    <location>
        <begin position="18"/>
        <end position="238"/>
    </location>
</feature>
<sequence>MSFRLGAIFVLCCGAWGEYTPKIDPKTFELWRLKVEKKVKTTERAHRIHFLYRGQTVCEIPRMTHAKLEIHKGHEPNPLIQDTVANNKLRFYKYGESIVNYGAIAQTWEDPNVADPDTGLGGDNDPIDVLQLNSKPCRRGSVHRVRVLGALALVDSGETDWKLLVVNVDDVAEKDATKWRHIDEIPQTRIDEIRNCQNQCAKPKFETNSRPPFPWHKPWRNTNAGTSEEGLLERLKPN</sequence>
<dbReference type="RefSeq" id="XP_009036015.1">
    <property type="nucleotide sequence ID" value="XM_009037767.1"/>
</dbReference>
<evidence type="ECO:0000256" key="8">
    <source>
        <dbReference type="SAM" id="SignalP"/>
    </source>
</evidence>
<keyword evidence="8" id="KW-0732">Signal</keyword>
<dbReference type="GeneID" id="20229079"/>
<protein>
    <recommendedName>
        <fullName evidence="3">inorganic diphosphatase</fullName>
        <ecNumber evidence="3">3.6.1.1</ecNumber>
    </recommendedName>
</protein>
<dbReference type="InterPro" id="IPR008162">
    <property type="entry name" value="Pyrophosphatase"/>
</dbReference>
<dbReference type="EC" id="3.6.1.1" evidence="3"/>
<evidence type="ECO:0000256" key="3">
    <source>
        <dbReference type="ARBA" id="ARBA00012146"/>
    </source>
</evidence>
<dbReference type="SUPFAM" id="SSF50324">
    <property type="entry name" value="Inorganic pyrophosphatase"/>
    <property type="match status" value="1"/>
</dbReference>